<dbReference type="STRING" id="1526.SAMN02910262_00910"/>
<reference evidence="3 4" key="1">
    <citation type="submission" date="2016-10" db="EMBL/GenBank/DDBJ databases">
        <authorList>
            <person name="de Groot N.N."/>
        </authorList>
    </citation>
    <scope>NUCLEOTIDE SEQUENCE [LARGE SCALE GENOMIC DNA]</scope>
    <source>
        <strain evidence="2 4">F</strain>
        <strain evidence="1 3">KH1P1</strain>
    </source>
</reference>
<dbReference type="OrthoDB" id="5419659at2"/>
<evidence type="ECO:0000313" key="4">
    <source>
        <dbReference type="Proteomes" id="UP000214760"/>
    </source>
</evidence>
<organism evidence="1 3">
    <name type="scientific">[Clostridium] aminophilum</name>
    <dbReference type="NCBI Taxonomy" id="1526"/>
    <lineage>
        <taxon>Bacteria</taxon>
        <taxon>Bacillati</taxon>
        <taxon>Bacillota</taxon>
        <taxon>Clostridia</taxon>
        <taxon>Lachnospirales</taxon>
        <taxon>Lachnospiraceae</taxon>
    </lineage>
</organism>
<dbReference type="EMBL" id="FOZC01000003">
    <property type="protein sequence ID" value="SFR70622.1"/>
    <property type="molecule type" value="Genomic_DNA"/>
</dbReference>
<dbReference type="Proteomes" id="UP000199820">
    <property type="component" value="Unassembled WGS sequence"/>
</dbReference>
<dbReference type="RefSeq" id="WP_031471613.1">
    <property type="nucleotide sequence ID" value="NZ_FOIL01000058.1"/>
</dbReference>
<dbReference type="SUPFAM" id="SSF143100">
    <property type="entry name" value="TTHA1013/TTHA0281-like"/>
    <property type="match status" value="1"/>
</dbReference>
<dbReference type="SUPFAM" id="SSF47598">
    <property type="entry name" value="Ribbon-helix-helix"/>
    <property type="match status" value="1"/>
</dbReference>
<dbReference type="AlphaFoldDB" id="A0A1I0HTX5"/>
<accession>A0A1I0HTX5</accession>
<dbReference type="InterPro" id="IPR035069">
    <property type="entry name" value="TTHA1013/TTHA0281-like"/>
</dbReference>
<gene>
    <name evidence="2" type="ORF">SAMN02910262_00910</name>
    <name evidence="1" type="ORF">SAMN04487771_105811</name>
</gene>
<dbReference type="Gene3D" id="3.30.160.250">
    <property type="match status" value="1"/>
</dbReference>
<protein>
    <submittedName>
        <fullName evidence="1">HicB family protein</fullName>
    </submittedName>
</protein>
<dbReference type="Proteomes" id="UP000214760">
    <property type="component" value="Unassembled WGS sequence"/>
</dbReference>
<dbReference type="EMBL" id="FOIL01000058">
    <property type="protein sequence ID" value="SET87514.1"/>
    <property type="molecule type" value="Genomic_DNA"/>
</dbReference>
<dbReference type="InterPro" id="IPR010985">
    <property type="entry name" value="Ribbon_hlx_hlx"/>
</dbReference>
<dbReference type="eggNOG" id="COG1598">
    <property type="taxonomic scope" value="Bacteria"/>
</dbReference>
<dbReference type="Gene3D" id="1.10.1220.10">
    <property type="entry name" value="Met repressor-like"/>
    <property type="match status" value="1"/>
</dbReference>
<dbReference type="GO" id="GO:0006355">
    <property type="term" value="P:regulation of DNA-templated transcription"/>
    <property type="evidence" value="ECO:0007669"/>
    <property type="project" value="InterPro"/>
</dbReference>
<dbReference type="InterPro" id="IPR008651">
    <property type="entry name" value="Uncharacterised_HicB"/>
</dbReference>
<evidence type="ECO:0000313" key="3">
    <source>
        <dbReference type="Proteomes" id="UP000199820"/>
    </source>
</evidence>
<sequence length="121" mass="13842">MKTIEYYMNLPYRLEIVPDPDEGGYVACYPDLPGCITVGDSMEKAVSNAEDAKREWFYAAMESGMEIAEPMLQNSYSGQFKLRIPRSLHRRLAERSKAEGVSMNQYCVYLLSRNDALEKVE</sequence>
<name>A0A1I0HTX5_9FIRM</name>
<dbReference type="Pfam" id="PF05534">
    <property type="entry name" value="HicB"/>
    <property type="match status" value="1"/>
</dbReference>
<keyword evidence="3" id="KW-1185">Reference proteome</keyword>
<evidence type="ECO:0000313" key="1">
    <source>
        <dbReference type="EMBL" id="SET87514.1"/>
    </source>
</evidence>
<proteinExistence type="predicted"/>
<dbReference type="InterPro" id="IPR013321">
    <property type="entry name" value="Arc_rbn_hlx_hlx"/>
</dbReference>
<evidence type="ECO:0000313" key="2">
    <source>
        <dbReference type="EMBL" id="SFR70622.1"/>
    </source>
</evidence>